<evidence type="ECO:0000256" key="1">
    <source>
        <dbReference type="ARBA" id="ARBA00006484"/>
    </source>
</evidence>
<dbReference type="NCBIfam" id="NF009389">
    <property type="entry name" value="PRK12748.1"/>
    <property type="match status" value="1"/>
</dbReference>
<evidence type="ECO:0000313" key="3">
    <source>
        <dbReference type="EMBL" id="NJP38499.1"/>
    </source>
</evidence>
<sequence>MEKTALVTGVGRRAGLGAAICRKLASDGFNIVFTWWGQYDSEMPWGKDEQTVSELIQELEQAGVRAAAVEADLEQPQAAAEILMKAEEAMGQPPTVLVNNAAVSINDHLGNVTAEALDRHYAVNTRAVVLLIQAFTAKLPKEEKGSIVNIATGWSQGQMPDELSYVVTKSAAETLVHSVSSQLMKRGIRLNAVNPGPTDTGWMSAELKQELKELFPDGRIGKPEDAARAVAWLAGDEAAWITGQVLHSEGGFLNRDGQGTDL</sequence>
<dbReference type="AlphaFoldDB" id="A0A969TXT1"/>
<dbReference type="InterPro" id="IPR036291">
    <property type="entry name" value="NAD(P)-bd_dom_sf"/>
</dbReference>
<dbReference type="Proteomes" id="UP000752012">
    <property type="component" value="Unassembled WGS sequence"/>
</dbReference>
<dbReference type="Gene3D" id="3.40.50.720">
    <property type="entry name" value="NAD(P)-binding Rossmann-like Domain"/>
    <property type="match status" value="1"/>
</dbReference>
<dbReference type="CDD" id="cd05233">
    <property type="entry name" value="SDR_c"/>
    <property type="match status" value="1"/>
</dbReference>
<organism evidence="3 4">
    <name type="scientific">Alkalicoccus luteus</name>
    <dbReference type="NCBI Taxonomy" id="1237094"/>
    <lineage>
        <taxon>Bacteria</taxon>
        <taxon>Bacillati</taxon>
        <taxon>Bacillota</taxon>
        <taxon>Bacilli</taxon>
        <taxon>Bacillales</taxon>
        <taxon>Bacillaceae</taxon>
        <taxon>Alkalicoccus</taxon>
    </lineage>
</organism>
<dbReference type="Pfam" id="PF13561">
    <property type="entry name" value="adh_short_C2"/>
    <property type="match status" value="1"/>
</dbReference>
<evidence type="ECO:0000313" key="4">
    <source>
        <dbReference type="Proteomes" id="UP000752012"/>
    </source>
</evidence>
<proteinExistence type="inferred from homology"/>
<dbReference type="PANTHER" id="PTHR48107:SF7">
    <property type="entry name" value="RE15974P"/>
    <property type="match status" value="1"/>
</dbReference>
<dbReference type="PRINTS" id="PR00081">
    <property type="entry name" value="GDHRDH"/>
</dbReference>
<dbReference type="EMBL" id="JAATHJ010000023">
    <property type="protein sequence ID" value="NJP38499.1"/>
    <property type="molecule type" value="Genomic_DNA"/>
</dbReference>
<name>A0A969TXT1_9BACI</name>
<protein>
    <submittedName>
        <fullName evidence="3">SDR family oxidoreductase</fullName>
    </submittedName>
</protein>
<comment type="caution">
    <text evidence="3">The sequence shown here is derived from an EMBL/GenBank/DDBJ whole genome shotgun (WGS) entry which is preliminary data.</text>
</comment>
<comment type="similarity">
    <text evidence="1">Belongs to the short-chain dehydrogenases/reductases (SDR) family.</text>
</comment>
<keyword evidence="2" id="KW-0560">Oxidoreductase</keyword>
<gene>
    <name evidence="3" type="ORF">HCN83_12955</name>
</gene>
<dbReference type="InterPro" id="IPR002347">
    <property type="entry name" value="SDR_fam"/>
</dbReference>
<accession>A0A969TXT1</accession>
<dbReference type="PANTHER" id="PTHR48107">
    <property type="entry name" value="NADPH-DEPENDENT ALDEHYDE REDUCTASE-LIKE PROTEIN, CHLOROPLASTIC-RELATED"/>
    <property type="match status" value="1"/>
</dbReference>
<dbReference type="SUPFAM" id="SSF51735">
    <property type="entry name" value="NAD(P)-binding Rossmann-fold domains"/>
    <property type="match status" value="1"/>
</dbReference>
<reference evidence="3 4" key="1">
    <citation type="submission" date="2020-03" db="EMBL/GenBank/DDBJ databases">
        <title>Assessment of the enzymatic potential of alkaline-tolerant lipase obtained from Bacillus luteus H11 (technogenic soil) for the bioremediation of saline soils contaminated with petroleum substances.</title>
        <authorList>
            <person name="Kalwasinska A."/>
        </authorList>
    </citation>
    <scope>NUCLEOTIDE SEQUENCE [LARGE SCALE GENOMIC DNA]</scope>
    <source>
        <strain evidence="3 4">H11</strain>
    </source>
</reference>
<evidence type="ECO:0000256" key="2">
    <source>
        <dbReference type="ARBA" id="ARBA00023002"/>
    </source>
</evidence>
<keyword evidence="4" id="KW-1185">Reference proteome</keyword>
<dbReference type="GO" id="GO:0016614">
    <property type="term" value="F:oxidoreductase activity, acting on CH-OH group of donors"/>
    <property type="evidence" value="ECO:0007669"/>
    <property type="project" value="UniProtKB-ARBA"/>
</dbReference>